<name>A0ABN1ZPL8_9ACTN</name>
<dbReference type="InterPro" id="IPR037923">
    <property type="entry name" value="HTH-like"/>
</dbReference>
<keyword evidence="3" id="KW-0804">Transcription</keyword>
<evidence type="ECO:0000256" key="3">
    <source>
        <dbReference type="ARBA" id="ARBA00023163"/>
    </source>
</evidence>
<dbReference type="EMBL" id="BAAAOR010000002">
    <property type="protein sequence ID" value="GAA1501833.1"/>
    <property type="molecule type" value="Genomic_DNA"/>
</dbReference>
<keyword evidence="6" id="KW-1185">Reference proteome</keyword>
<dbReference type="Pfam" id="PF12833">
    <property type="entry name" value="HTH_18"/>
    <property type="match status" value="1"/>
</dbReference>
<evidence type="ECO:0000256" key="1">
    <source>
        <dbReference type="ARBA" id="ARBA00023015"/>
    </source>
</evidence>
<dbReference type="InterPro" id="IPR050204">
    <property type="entry name" value="AraC_XylS_family_regulators"/>
</dbReference>
<reference evidence="5 6" key="1">
    <citation type="journal article" date="2019" name="Int. J. Syst. Evol. Microbiol.">
        <title>The Global Catalogue of Microorganisms (GCM) 10K type strain sequencing project: providing services to taxonomists for standard genome sequencing and annotation.</title>
        <authorList>
            <consortium name="The Broad Institute Genomics Platform"/>
            <consortium name="The Broad Institute Genome Sequencing Center for Infectious Disease"/>
            <person name="Wu L."/>
            <person name="Ma J."/>
        </authorList>
    </citation>
    <scope>NUCLEOTIDE SEQUENCE [LARGE SCALE GENOMIC DNA]</scope>
    <source>
        <strain evidence="5 6">JCM 14942</strain>
    </source>
</reference>
<dbReference type="InterPro" id="IPR003313">
    <property type="entry name" value="AraC-bd"/>
</dbReference>
<gene>
    <name evidence="5" type="ORF">GCM10009788_00940</name>
</gene>
<dbReference type="PANTHER" id="PTHR46796:SF2">
    <property type="entry name" value="TRANSCRIPTIONAL REGULATORY PROTEIN"/>
    <property type="match status" value="1"/>
</dbReference>
<sequence>MAPRPRIRTWRPDVPGVAEVLHAHFPSHAYPPHTHDTWTVLLVDHGTVRYDLGRHERATARSRVTVLPPYVAHDGRSAEAGGFRKRVLYLDADRLDPERVGSWVDRPDPADGALRAAVDRLHRAVALPGEELAAEVGLALVVERLQRHLARVDPEAPPVTAPTLARRLRELLDERMVEGVSLAEAAAELGADPAHLVRVFRREVGVPPHRYLVGRRLDAARHALLAGHPPAEVAVQVGFHDQSHLHRHFRRLLGVTPGEYVRSLNPGR</sequence>
<dbReference type="Proteomes" id="UP001500842">
    <property type="component" value="Unassembled WGS sequence"/>
</dbReference>
<accession>A0ABN1ZPL8</accession>
<organism evidence="5 6">
    <name type="scientific">Nocardioides humi</name>
    <dbReference type="NCBI Taxonomy" id="449461"/>
    <lineage>
        <taxon>Bacteria</taxon>
        <taxon>Bacillati</taxon>
        <taxon>Actinomycetota</taxon>
        <taxon>Actinomycetes</taxon>
        <taxon>Propionibacteriales</taxon>
        <taxon>Nocardioidaceae</taxon>
        <taxon>Nocardioides</taxon>
    </lineage>
</organism>
<proteinExistence type="predicted"/>
<evidence type="ECO:0000313" key="6">
    <source>
        <dbReference type="Proteomes" id="UP001500842"/>
    </source>
</evidence>
<dbReference type="InterPro" id="IPR009057">
    <property type="entry name" value="Homeodomain-like_sf"/>
</dbReference>
<dbReference type="PROSITE" id="PS01124">
    <property type="entry name" value="HTH_ARAC_FAMILY_2"/>
    <property type="match status" value="1"/>
</dbReference>
<dbReference type="SUPFAM" id="SSF51215">
    <property type="entry name" value="Regulatory protein AraC"/>
    <property type="match status" value="1"/>
</dbReference>
<comment type="caution">
    <text evidence="5">The sequence shown here is derived from an EMBL/GenBank/DDBJ whole genome shotgun (WGS) entry which is preliminary data.</text>
</comment>
<dbReference type="SMART" id="SM00342">
    <property type="entry name" value="HTH_ARAC"/>
    <property type="match status" value="1"/>
</dbReference>
<dbReference type="Pfam" id="PF02311">
    <property type="entry name" value="AraC_binding"/>
    <property type="match status" value="1"/>
</dbReference>
<feature type="domain" description="HTH araC/xylS-type" evidence="4">
    <location>
        <begin position="166"/>
        <end position="263"/>
    </location>
</feature>
<keyword evidence="2" id="KW-0238">DNA-binding</keyword>
<dbReference type="RefSeq" id="WP_141003523.1">
    <property type="nucleotide sequence ID" value="NZ_BAAAOR010000002.1"/>
</dbReference>
<dbReference type="Gene3D" id="1.10.10.60">
    <property type="entry name" value="Homeodomain-like"/>
    <property type="match status" value="1"/>
</dbReference>
<dbReference type="InterPro" id="IPR018060">
    <property type="entry name" value="HTH_AraC"/>
</dbReference>
<dbReference type="SUPFAM" id="SSF46689">
    <property type="entry name" value="Homeodomain-like"/>
    <property type="match status" value="2"/>
</dbReference>
<evidence type="ECO:0000313" key="5">
    <source>
        <dbReference type="EMBL" id="GAA1501833.1"/>
    </source>
</evidence>
<evidence type="ECO:0000259" key="4">
    <source>
        <dbReference type="PROSITE" id="PS01124"/>
    </source>
</evidence>
<dbReference type="PANTHER" id="PTHR46796">
    <property type="entry name" value="HTH-TYPE TRANSCRIPTIONAL ACTIVATOR RHAS-RELATED"/>
    <property type="match status" value="1"/>
</dbReference>
<keyword evidence="1" id="KW-0805">Transcription regulation</keyword>
<evidence type="ECO:0000256" key="2">
    <source>
        <dbReference type="ARBA" id="ARBA00023125"/>
    </source>
</evidence>
<protein>
    <submittedName>
        <fullName evidence="5">AraC family transcriptional regulator</fullName>
    </submittedName>
</protein>